<evidence type="ECO:0000256" key="1">
    <source>
        <dbReference type="ARBA" id="ARBA00004141"/>
    </source>
</evidence>
<comment type="caution">
    <text evidence="7">The sequence shown here is derived from an EMBL/GenBank/DDBJ whole genome shotgun (WGS) entry which is preliminary data.</text>
</comment>
<evidence type="ECO:0000256" key="2">
    <source>
        <dbReference type="ARBA" id="ARBA00022448"/>
    </source>
</evidence>
<name>A0A0R1LNT6_9LACO</name>
<keyword evidence="4 6" id="KW-1133">Transmembrane helix</keyword>
<feature type="transmembrane region" description="Helical" evidence="6">
    <location>
        <begin position="28"/>
        <end position="53"/>
    </location>
</feature>
<dbReference type="AlphaFoldDB" id="A0A0R1LNT6"/>
<evidence type="ECO:0000313" key="7">
    <source>
        <dbReference type="EMBL" id="KRK97160.1"/>
    </source>
</evidence>
<dbReference type="GO" id="GO:0016020">
    <property type="term" value="C:membrane"/>
    <property type="evidence" value="ECO:0007669"/>
    <property type="project" value="UniProtKB-SubCell"/>
</dbReference>
<comment type="subcellular location">
    <subcellularLocation>
        <location evidence="1">Membrane</location>
        <topology evidence="1">Multi-pass membrane protein</topology>
    </subcellularLocation>
</comment>
<protein>
    <submittedName>
        <fullName evidence="7">Apc family amino acid-polyamine-organocation transporter</fullName>
    </submittedName>
</protein>
<dbReference type="PIRSF" id="PIRSF006060">
    <property type="entry name" value="AA_transporter"/>
    <property type="match status" value="1"/>
</dbReference>
<dbReference type="EMBL" id="AZEE01000030">
    <property type="protein sequence ID" value="KRK97160.1"/>
    <property type="molecule type" value="Genomic_DNA"/>
</dbReference>
<evidence type="ECO:0000256" key="5">
    <source>
        <dbReference type="ARBA" id="ARBA00023136"/>
    </source>
</evidence>
<dbReference type="Gene3D" id="1.20.1740.10">
    <property type="entry name" value="Amino acid/polyamine transporter I"/>
    <property type="match status" value="1"/>
</dbReference>
<dbReference type="STRING" id="1423776.FD04_GL002022"/>
<dbReference type="PATRIC" id="fig|1423776.4.peg.2048"/>
<keyword evidence="3 6" id="KW-0812">Transmembrane</keyword>
<dbReference type="GO" id="GO:0015171">
    <property type="term" value="F:amino acid transmembrane transporter activity"/>
    <property type="evidence" value="ECO:0007669"/>
    <property type="project" value="TreeGrafter"/>
</dbReference>
<keyword evidence="5 6" id="KW-0472">Membrane</keyword>
<sequence>MIIMAKKIDINLILKNASKSEEERTLSLFDLSILGIGAIIGTGILVLTGIVSATEAGPGVVYSFLIAAVASGLIGLCYSELTTSMPNSGSAYIYAYVSLGQVGGFFAGWSLIGVYVTTTATVANGWTGYLNSFLKEIHINLPGSLLASPFVGGIMNLPAIIMIVLITFVLTRGTSESKWINNILVIIKLLVILTFIGVAMFDVNTANWHPFTPFGASGIFTGASTVFFTFLGFDALATSAEDAKNVNRNLPRAILISLVVCTTLYIIVSLVMTGVVKYTMLNVPESMSFVLLNKGHVMASQIVAAGAVLGIMAVVYAFIYAGSNIMKAMGRGGFLPKSWAALNGHTQSPNTALWINGLLAAVLAGFLDIKSLAIIANVGSLTVFALISLIVIVLRKQQPDLKRPFKIPLGSVIPALSVLVCLFLLVNIQLNAWLTYFAWLVIGFIIYFSYSVRHIDAEQNG</sequence>
<feature type="transmembrane region" description="Helical" evidence="6">
    <location>
        <begin position="183"/>
        <end position="201"/>
    </location>
</feature>
<feature type="transmembrane region" description="Helical" evidence="6">
    <location>
        <begin position="407"/>
        <end position="426"/>
    </location>
</feature>
<feature type="transmembrane region" description="Helical" evidence="6">
    <location>
        <begin position="298"/>
        <end position="321"/>
    </location>
</feature>
<feature type="transmembrane region" description="Helical" evidence="6">
    <location>
        <begin position="351"/>
        <end position="367"/>
    </location>
</feature>
<feature type="transmembrane region" description="Helical" evidence="6">
    <location>
        <begin position="432"/>
        <end position="450"/>
    </location>
</feature>
<dbReference type="PANTHER" id="PTHR43243:SF4">
    <property type="entry name" value="CATIONIC AMINO ACID TRANSPORTER 4"/>
    <property type="match status" value="1"/>
</dbReference>
<keyword evidence="8" id="KW-1185">Reference proteome</keyword>
<proteinExistence type="predicted"/>
<evidence type="ECO:0000313" key="8">
    <source>
        <dbReference type="Proteomes" id="UP000051160"/>
    </source>
</evidence>
<organism evidence="7 8">
    <name type="scientific">Secundilactobacillus odoratitofui DSM 19909 = JCM 15043</name>
    <dbReference type="NCBI Taxonomy" id="1423776"/>
    <lineage>
        <taxon>Bacteria</taxon>
        <taxon>Bacillati</taxon>
        <taxon>Bacillota</taxon>
        <taxon>Bacilli</taxon>
        <taxon>Lactobacillales</taxon>
        <taxon>Lactobacillaceae</taxon>
        <taxon>Secundilactobacillus</taxon>
    </lineage>
</organism>
<gene>
    <name evidence="7" type="ORF">FD04_GL002022</name>
</gene>
<dbReference type="PANTHER" id="PTHR43243">
    <property type="entry name" value="INNER MEMBRANE TRANSPORTER YGJI-RELATED"/>
    <property type="match status" value="1"/>
</dbReference>
<reference evidence="7 8" key="1">
    <citation type="journal article" date="2015" name="Genome Announc.">
        <title>Expanding the biotechnology potential of lactobacilli through comparative genomics of 213 strains and associated genera.</title>
        <authorList>
            <person name="Sun Z."/>
            <person name="Harris H.M."/>
            <person name="McCann A."/>
            <person name="Guo C."/>
            <person name="Argimon S."/>
            <person name="Zhang W."/>
            <person name="Yang X."/>
            <person name="Jeffery I.B."/>
            <person name="Cooney J.C."/>
            <person name="Kagawa T.F."/>
            <person name="Liu W."/>
            <person name="Song Y."/>
            <person name="Salvetti E."/>
            <person name="Wrobel A."/>
            <person name="Rasinkangas P."/>
            <person name="Parkhill J."/>
            <person name="Rea M.C."/>
            <person name="O'Sullivan O."/>
            <person name="Ritari J."/>
            <person name="Douillard F.P."/>
            <person name="Paul Ross R."/>
            <person name="Yang R."/>
            <person name="Briner A.E."/>
            <person name="Felis G.E."/>
            <person name="de Vos W.M."/>
            <person name="Barrangou R."/>
            <person name="Klaenhammer T.R."/>
            <person name="Caufield P.W."/>
            <person name="Cui Y."/>
            <person name="Zhang H."/>
            <person name="O'Toole P.W."/>
        </authorList>
    </citation>
    <scope>NUCLEOTIDE SEQUENCE [LARGE SCALE GENOMIC DNA]</scope>
    <source>
        <strain evidence="7 8">DSM 19909</strain>
    </source>
</reference>
<dbReference type="Proteomes" id="UP000051160">
    <property type="component" value="Unassembled WGS sequence"/>
</dbReference>
<accession>A0A0R1LNT6</accession>
<feature type="transmembrane region" description="Helical" evidence="6">
    <location>
        <begin position="373"/>
        <end position="395"/>
    </location>
</feature>
<dbReference type="InterPro" id="IPR002293">
    <property type="entry name" value="AA/rel_permease1"/>
</dbReference>
<feature type="transmembrane region" description="Helical" evidence="6">
    <location>
        <begin position="59"/>
        <end position="79"/>
    </location>
</feature>
<feature type="transmembrane region" description="Helical" evidence="6">
    <location>
        <begin position="254"/>
        <end position="278"/>
    </location>
</feature>
<dbReference type="Pfam" id="PF13520">
    <property type="entry name" value="AA_permease_2"/>
    <property type="match status" value="1"/>
</dbReference>
<evidence type="ECO:0000256" key="6">
    <source>
        <dbReference type="SAM" id="Phobius"/>
    </source>
</evidence>
<feature type="transmembrane region" description="Helical" evidence="6">
    <location>
        <begin position="150"/>
        <end position="171"/>
    </location>
</feature>
<evidence type="ECO:0000256" key="4">
    <source>
        <dbReference type="ARBA" id="ARBA00022989"/>
    </source>
</evidence>
<evidence type="ECO:0000256" key="3">
    <source>
        <dbReference type="ARBA" id="ARBA00022692"/>
    </source>
</evidence>
<keyword evidence="2" id="KW-0813">Transport</keyword>
<feature type="transmembrane region" description="Helical" evidence="6">
    <location>
        <begin position="213"/>
        <end position="233"/>
    </location>
</feature>
<feature type="transmembrane region" description="Helical" evidence="6">
    <location>
        <begin position="91"/>
        <end position="116"/>
    </location>
</feature>